<dbReference type="Proteomes" id="UP000298170">
    <property type="component" value="Unassembled WGS sequence"/>
</dbReference>
<evidence type="ECO:0000313" key="2">
    <source>
        <dbReference type="Proteomes" id="UP000298170"/>
    </source>
</evidence>
<organism evidence="1 2">
    <name type="scientific">Cryobacterium suzukii</name>
    <dbReference type="NCBI Taxonomy" id="1259198"/>
    <lineage>
        <taxon>Bacteria</taxon>
        <taxon>Bacillati</taxon>
        <taxon>Actinomycetota</taxon>
        <taxon>Actinomycetes</taxon>
        <taxon>Micrococcales</taxon>
        <taxon>Microbacteriaceae</taxon>
        <taxon>Cryobacterium</taxon>
    </lineage>
</organism>
<name>A0A4R9AEC0_9MICO</name>
<reference evidence="1 2" key="1">
    <citation type="submission" date="2019-03" db="EMBL/GenBank/DDBJ databases">
        <title>Genomics of glacier-inhabiting Cryobacterium strains.</title>
        <authorList>
            <person name="Liu Q."/>
            <person name="Xin Y.-H."/>
        </authorList>
    </citation>
    <scope>NUCLEOTIDE SEQUENCE [LARGE SCALE GENOMIC DNA]</scope>
    <source>
        <strain evidence="1 2">Sr39</strain>
    </source>
</reference>
<keyword evidence="2" id="KW-1185">Reference proteome</keyword>
<dbReference type="EMBL" id="SOHJ01000011">
    <property type="protein sequence ID" value="TFD58937.1"/>
    <property type="molecule type" value="Genomic_DNA"/>
</dbReference>
<accession>A0A4R9AEC0</accession>
<dbReference type="Gene3D" id="3.40.50.300">
    <property type="entry name" value="P-loop containing nucleotide triphosphate hydrolases"/>
    <property type="match status" value="1"/>
</dbReference>
<sequence length="86" mass="9235">MNSARLTGGQSVVLTMHTVKEMELSGVALFDLSAGAVPNPWVLKGLHGEDLVDANLRARSLLKVAASRAHEELVVTEKGERSELLL</sequence>
<evidence type="ECO:0000313" key="1">
    <source>
        <dbReference type="EMBL" id="TFD58937.1"/>
    </source>
</evidence>
<dbReference type="InterPro" id="IPR027417">
    <property type="entry name" value="P-loop_NTPase"/>
</dbReference>
<gene>
    <name evidence="1" type="ORF">E3T39_11270</name>
</gene>
<dbReference type="AlphaFoldDB" id="A0A4R9AEC0"/>
<comment type="caution">
    <text evidence="1">The sequence shown here is derived from an EMBL/GenBank/DDBJ whole genome shotgun (WGS) entry which is preliminary data.</text>
</comment>
<dbReference type="RefSeq" id="WP_134515314.1">
    <property type="nucleotide sequence ID" value="NZ_SOHJ01000011.1"/>
</dbReference>
<proteinExistence type="predicted"/>
<dbReference type="OrthoDB" id="9787585at2"/>
<protein>
    <submittedName>
        <fullName evidence="1">Uncharacterized protein</fullName>
    </submittedName>
</protein>